<dbReference type="Proteomes" id="UP001501757">
    <property type="component" value="Unassembled WGS sequence"/>
</dbReference>
<dbReference type="InterPro" id="IPR021806">
    <property type="entry name" value="DUF3379"/>
</dbReference>
<organism evidence="2 3">
    <name type="scientific">Bowmanella denitrificans</name>
    <dbReference type="NCBI Taxonomy" id="366582"/>
    <lineage>
        <taxon>Bacteria</taxon>
        <taxon>Pseudomonadati</taxon>
        <taxon>Pseudomonadota</taxon>
        <taxon>Gammaproteobacteria</taxon>
        <taxon>Alteromonadales</taxon>
        <taxon>Alteromonadaceae</taxon>
        <taxon>Bowmanella</taxon>
    </lineage>
</organism>
<keyword evidence="1" id="KW-0812">Transmembrane</keyword>
<dbReference type="EMBL" id="BAAAEI010000006">
    <property type="protein sequence ID" value="GAA0352087.1"/>
    <property type="molecule type" value="Genomic_DNA"/>
</dbReference>
<comment type="caution">
    <text evidence="2">The sequence shown here is derived from an EMBL/GenBank/DDBJ whole genome shotgun (WGS) entry which is preliminary data.</text>
</comment>
<proteinExistence type="predicted"/>
<gene>
    <name evidence="2" type="ORF">GCM10009092_15610</name>
</gene>
<keyword evidence="3" id="KW-1185">Reference proteome</keyword>
<evidence type="ECO:0000313" key="3">
    <source>
        <dbReference type="Proteomes" id="UP001501757"/>
    </source>
</evidence>
<evidence type="ECO:0000313" key="2">
    <source>
        <dbReference type="EMBL" id="GAA0352087.1"/>
    </source>
</evidence>
<keyword evidence="1" id="KW-0472">Membrane</keyword>
<accession>A0ABP3GQW2</accession>
<feature type="transmembrane region" description="Helical" evidence="1">
    <location>
        <begin position="79"/>
        <end position="98"/>
    </location>
</feature>
<reference evidence="3" key="1">
    <citation type="journal article" date="2019" name="Int. J. Syst. Evol. Microbiol.">
        <title>The Global Catalogue of Microorganisms (GCM) 10K type strain sequencing project: providing services to taxonomists for standard genome sequencing and annotation.</title>
        <authorList>
            <consortium name="The Broad Institute Genomics Platform"/>
            <consortium name="The Broad Institute Genome Sequencing Center for Infectious Disease"/>
            <person name="Wu L."/>
            <person name="Ma J."/>
        </authorList>
    </citation>
    <scope>NUCLEOTIDE SEQUENCE [LARGE SCALE GENOMIC DNA]</scope>
    <source>
        <strain evidence="3">JCM 13378</strain>
    </source>
</reference>
<keyword evidence="1" id="KW-1133">Transmembrane helix</keyword>
<name>A0ABP3GQW2_9ALTE</name>
<sequence length="235" mass="26809">MDDLEFRRTIYADPHSQDERLKHAADKEPAKAQAWQEAKQLDERIKRAAHVAVPEGMAQRLLLRQSMQEFRQQRQRRHWTLGLAASFLLVVGLSFTLWQQGPVEVNLTENALAHIYHEEKALIVDEDISLTQVNAKLASFGGEFTDDIGKVYYANFCHFKHVKSLHLVVGSPQGKVTVFIVPHHQGQKTDDAFSDKLYQGKTLDMQQASLILVGDKQQQLVPLEEKLKARLRFSA</sequence>
<evidence type="ECO:0000256" key="1">
    <source>
        <dbReference type="SAM" id="Phobius"/>
    </source>
</evidence>
<dbReference type="Pfam" id="PF11859">
    <property type="entry name" value="DUF3379"/>
    <property type="match status" value="1"/>
</dbReference>
<dbReference type="RefSeq" id="WP_343843789.1">
    <property type="nucleotide sequence ID" value="NZ_BAAAEI010000006.1"/>
</dbReference>
<protein>
    <submittedName>
        <fullName evidence="2">DUF3379 domain-containing protein</fullName>
    </submittedName>
</protein>